<dbReference type="InterPro" id="IPR015421">
    <property type="entry name" value="PyrdxlP-dep_Trfase_major"/>
</dbReference>
<feature type="domain" description="Aminotransferase class I/classII large" evidence="19">
    <location>
        <begin position="105"/>
        <end position="453"/>
    </location>
</feature>
<dbReference type="GO" id="GO:0004021">
    <property type="term" value="F:L-alanine:2-oxoglutarate aminotransferase activity"/>
    <property type="evidence" value="ECO:0007669"/>
    <property type="project" value="UniProtKB-EC"/>
</dbReference>
<dbReference type="AlphaFoldDB" id="A0A8C3I125"/>
<evidence type="ECO:0000256" key="18">
    <source>
        <dbReference type="ARBA" id="ARBA00082842"/>
    </source>
</evidence>
<organism evidence="20 21">
    <name type="scientific">Chrysemys picta bellii</name>
    <name type="common">Western painted turtle</name>
    <name type="synonym">Emys bellii</name>
    <dbReference type="NCBI Taxonomy" id="8478"/>
    <lineage>
        <taxon>Eukaryota</taxon>
        <taxon>Metazoa</taxon>
        <taxon>Chordata</taxon>
        <taxon>Craniata</taxon>
        <taxon>Vertebrata</taxon>
        <taxon>Euteleostomi</taxon>
        <taxon>Archelosauria</taxon>
        <taxon>Testudinata</taxon>
        <taxon>Testudines</taxon>
        <taxon>Cryptodira</taxon>
        <taxon>Durocryptodira</taxon>
        <taxon>Testudinoidea</taxon>
        <taxon>Emydidae</taxon>
        <taxon>Chrysemys</taxon>
    </lineage>
</organism>
<dbReference type="Gene3D" id="3.90.1150.10">
    <property type="entry name" value="Aspartate Aminotransferase, domain 1"/>
    <property type="match status" value="1"/>
</dbReference>
<evidence type="ECO:0000313" key="21">
    <source>
        <dbReference type="Proteomes" id="UP000694380"/>
    </source>
</evidence>
<dbReference type="GO" id="GO:0005737">
    <property type="term" value="C:cytoplasm"/>
    <property type="evidence" value="ECO:0007669"/>
    <property type="project" value="UniProtKB-SubCell"/>
</dbReference>
<name>A0A8C3I125_CHRPI</name>
<comment type="catalytic activity">
    <reaction evidence="13">
        <text>L-alanine + 2-oxoglutarate = pyruvate + L-glutamate</text>
        <dbReference type="Rhea" id="RHEA:19453"/>
        <dbReference type="ChEBI" id="CHEBI:15361"/>
        <dbReference type="ChEBI" id="CHEBI:16810"/>
        <dbReference type="ChEBI" id="CHEBI:29985"/>
        <dbReference type="ChEBI" id="CHEBI:57972"/>
        <dbReference type="EC" id="2.6.1.2"/>
    </reaction>
</comment>
<comment type="pathway">
    <text evidence="10">Amino-acid degradation; L-alanine degradation via transaminase pathway; pyruvate from L-alanine: step 1/1.</text>
</comment>
<dbReference type="UniPathway" id="UPA00528">
    <property type="reaction ID" value="UER00586"/>
</dbReference>
<comment type="cofactor">
    <cofactor evidence="1">
        <name>pyridoxal 5'-phosphate</name>
        <dbReference type="ChEBI" id="CHEBI:597326"/>
    </cofactor>
</comment>
<keyword evidence="7" id="KW-0808">Transferase</keyword>
<dbReference type="InterPro" id="IPR015424">
    <property type="entry name" value="PyrdxlP-dep_Trfase"/>
</dbReference>
<evidence type="ECO:0000256" key="3">
    <source>
        <dbReference type="ARBA" id="ARBA00011738"/>
    </source>
</evidence>
<comment type="subcellular location">
    <subcellularLocation>
        <location evidence="2">Cytoplasm</location>
    </subcellularLocation>
</comment>
<keyword evidence="5" id="KW-0597">Phosphoprotein</keyword>
<evidence type="ECO:0000256" key="1">
    <source>
        <dbReference type="ARBA" id="ARBA00001933"/>
    </source>
</evidence>
<dbReference type="Gene3D" id="3.40.640.10">
    <property type="entry name" value="Type I PLP-dependent aspartate aminotransferase-like (Major domain)"/>
    <property type="match status" value="1"/>
</dbReference>
<evidence type="ECO:0000256" key="5">
    <source>
        <dbReference type="ARBA" id="ARBA00022553"/>
    </source>
</evidence>
<dbReference type="InterPro" id="IPR015422">
    <property type="entry name" value="PyrdxlP-dep_Trfase_small"/>
</dbReference>
<evidence type="ECO:0000256" key="10">
    <source>
        <dbReference type="ARBA" id="ARBA00025708"/>
    </source>
</evidence>
<proteinExistence type="inferred from homology"/>
<dbReference type="SUPFAM" id="SSF53383">
    <property type="entry name" value="PLP-dependent transferases"/>
    <property type="match status" value="1"/>
</dbReference>
<dbReference type="Proteomes" id="UP000694380">
    <property type="component" value="Unplaced"/>
</dbReference>
<evidence type="ECO:0000256" key="13">
    <source>
        <dbReference type="ARBA" id="ARBA00047412"/>
    </source>
</evidence>
<evidence type="ECO:0000256" key="4">
    <source>
        <dbReference type="ARBA" id="ARBA00022490"/>
    </source>
</evidence>
<dbReference type="FunFam" id="1.10.287.1970:FF:000001">
    <property type="entry name" value="Alanine aminotransferase 2"/>
    <property type="match status" value="1"/>
</dbReference>
<evidence type="ECO:0000256" key="6">
    <source>
        <dbReference type="ARBA" id="ARBA00022576"/>
    </source>
</evidence>
<dbReference type="EC" id="2.6.1.2" evidence="12"/>
<dbReference type="OMA" id="DALMEPP"/>
<reference evidence="20" key="1">
    <citation type="submission" date="2025-08" db="UniProtKB">
        <authorList>
            <consortium name="Ensembl"/>
        </authorList>
    </citation>
    <scope>IDENTIFICATION</scope>
</reference>
<evidence type="ECO:0000256" key="9">
    <source>
        <dbReference type="ARBA" id="ARBA00022990"/>
    </source>
</evidence>
<comment type="subunit">
    <text evidence="3">Homodimer.</text>
</comment>
<dbReference type="FunFam" id="3.90.1150.10:FF:000345">
    <property type="entry name" value="Alanine aminotransferase 2"/>
    <property type="match status" value="1"/>
</dbReference>
<comment type="function">
    <text evidence="14">Catalyzes the reversible transamination between alanine and 2-oxoglutarate to form pyruvate and glutamate. Participates in cellular nitrogen metabolism and also in liver gluconeogenesis starting with precursors transported from skeletal muscles.</text>
</comment>
<evidence type="ECO:0000256" key="16">
    <source>
        <dbReference type="ARBA" id="ARBA00076222"/>
    </source>
</evidence>
<evidence type="ECO:0000259" key="19">
    <source>
        <dbReference type="Pfam" id="PF00155"/>
    </source>
</evidence>
<evidence type="ECO:0000256" key="11">
    <source>
        <dbReference type="ARBA" id="ARBA00025785"/>
    </source>
</evidence>
<evidence type="ECO:0000256" key="17">
    <source>
        <dbReference type="ARBA" id="ARBA00080231"/>
    </source>
</evidence>
<dbReference type="InterPro" id="IPR004839">
    <property type="entry name" value="Aminotransferase_I/II_large"/>
</dbReference>
<dbReference type="GO" id="GO:0030170">
    <property type="term" value="F:pyridoxal phosphate binding"/>
    <property type="evidence" value="ECO:0007669"/>
    <property type="project" value="InterPro"/>
</dbReference>
<evidence type="ECO:0000256" key="2">
    <source>
        <dbReference type="ARBA" id="ARBA00004496"/>
    </source>
</evidence>
<dbReference type="Pfam" id="PF00155">
    <property type="entry name" value="Aminotran_1_2"/>
    <property type="match status" value="1"/>
</dbReference>
<dbReference type="GeneTree" id="ENSGT00940000155265"/>
<keyword evidence="6" id="KW-0032">Aminotransferase</keyword>
<keyword evidence="8" id="KW-0663">Pyridoxal phosphate</keyword>
<dbReference type="PANTHER" id="PTHR11751:SF308">
    <property type="entry name" value="ALANINE AMINOTRANSFERASE 1"/>
    <property type="match status" value="1"/>
</dbReference>
<sequence>MAAGRKVLTLDSVNPCVKGARMAQSSPLVGALCSLPQGKEKPFREVIWCHSGDPHAAGRRPITFLRQVAAICAYPELLHADSMPRDAKQRASRILQELHSSSYVTTAVPQRVARYLEWRDGGIRCDPRNIVMCGGITTAIVDFLSLVVNEQDPRRAGVLLPVPGHPLFADAVALAGAVEVQYHLDEEGGWALDVGEIRRVLGQARGHCTPKVLCVINPGYPTGHVLSRRHIQDVLQLAAQERLLLLADEVHQDCVFTPDAPFLSFKRVLCELGPAVSSAVQLISFYSVSKGGGFRAGFFELVNIDPAIMKRFCSWGMSIYPLILGQVLLDALMEPPLPGEPSCRTFMAEKQAVLSDLAHKAQLTQEIFSQVPGIRCNPVQGTMYSFPRIQIPARAVQEAQALGLEPDFFFCQKLLEATGIVLAPGSTFGQRRGTHHVRVTLLPRVETLRIVLQTIAEFHSQFQQRYS</sequence>
<keyword evidence="21" id="KW-1185">Reference proteome</keyword>
<reference evidence="20" key="2">
    <citation type="submission" date="2025-09" db="UniProtKB">
        <authorList>
            <consortium name="Ensembl"/>
        </authorList>
    </citation>
    <scope>IDENTIFICATION</scope>
</reference>
<evidence type="ECO:0000256" key="12">
    <source>
        <dbReference type="ARBA" id="ARBA00026106"/>
    </source>
</evidence>
<protein>
    <recommendedName>
        <fullName evidence="15">Alanine aminotransferase 1</fullName>
        <ecNumber evidence="12">2.6.1.2</ecNumber>
    </recommendedName>
    <alternativeName>
        <fullName evidence="17">Glutamate pyruvate transaminase 1</fullName>
    </alternativeName>
    <alternativeName>
        <fullName evidence="16">Glutamic--alanine transaminase 1</fullName>
    </alternativeName>
    <alternativeName>
        <fullName evidence="18">Glutamic--pyruvic transaminase 1</fullName>
    </alternativeName>
</protein>
<dbReference type="GO" id="GO:0042853">
    <property type="term" value="P:L-alanine catabolic process"/>
    <property type="evidence" value="ECO:0007669"/>
    <property type="project" value="UniProtKB-UniPathway"/>
</dbReference>
<comment type="similarity">
    <text evidence="11">Belongs to the class-I pyridoxal-phosphate-dependent aminotransferase family. Alanine aminotransferase subfamily.</text>
</comment>
<dbReference type="InterPro" id="IPR045088">
    <property type="entry name" value="ALAT1/2-like"/>
</dbReference>
<dbReference type="PANTHER" id="PTHR11751">
    <property type="entry name" value="ALANINE AMINOTRANSFERASE"/>
    <property type="match status" value="1"/>
</dbReference>
<evidence type="ECO:0000256" key="14">
    <source>
        <dbReference type="ARBA" id="ARBA00059280"/>
    </source>
</evidence>
<dbReference type="Ensembl" id="ENSCPBT00000031527.1">
    <property type="protein sequence ID" value="ENSCPBP00000026767.1"/>
    <property type="gene ID" value="ENSCPBG00000018999.1"/>
</dbReference>
<evidence type="ECO:0000256" key="15">
    <source>
        <dbReference type="ARBA" id="ARBA00074120"/>
    </source>
</evidence>
<dbReference type="CDD" id="cd00609">
    <property type="entry name" value="AAT_like"/>
    <property type="match status" value="1"/>
</dbReference>
<dbReference type="Gene3D" id="1.10.287.1970">
    <property type="match status" value="1"/>
</dbReference>
<keyword evidence="4" id="KW-0963">Cytoplasm</keyword>
<dbReference type="FunFam" id="3.40.640.10:FF:000236">
    <property type="entry name" value="Alanine aminotransferase 2"/>
    <property type="match status" value="1"/>
</dbReference>
<evidence type="ECO:0000256" key="7">
    <source>
        <dbReference type="ARBA" id="ARBA00022679"/>
    </source>
</evidence>
<evidence type="ECO:0000313" key="20">
    <source>
        <dbReference type="Ensembl" id="ENSCPBP00000026767.1"/>
    </source>
</evidence>
<evidence type="ECO:0000256" key="8">
    <source>
        <dbReference type="ARBA" id="ARBA00022898"/>
    </source>
</evidence>
<accession>A0A8C3I125</accession>
<keyword evidence="9" id="KW-0007">Acetylation</keyword>